<evidence type="ECO:0000313" key="3">
    <source>
        <dbReference type="Proteomes" id="UP001240984"/>
    </source>
</evidence>
<dbReference type="Pfam" id="PF00089">
    <property type="entry name" value="Trypsin"/>
    <property type="match status" value="1"/>
</dbReference>
<comment type="caution">
    <text evidence="2">The sequence shown here is derived from an EMBL/GenBank/DDBJ whole genome shotgun (WGS) entry which is preliminary data.</text>
</comment>
<evidence type="ECO:0000313" key="2">
    <source>
        <dbReference type="EMBL" id="MDP9791508.1"/>
    </source>
</evidence>
<dbReference type="Gene3D" id="2.40.10.10">
    <property type="entry name" value="Trypsin-like serine proteases"/>
    <property type="match status" value="1"/>
</dbReference>
<dbReference type="InterPro" id="IPR009003">
    <property type="entry name" value="Peptidase_S1_PA"/>
</dbReference>
<sequence>MLVQAEYVLTLKSCFDPAPVTNGAPPVATSVTVGRDDLSRSTGGVTAVVTELLPHPTLDAVLAKLATPVTGITPVAFGTAPVAGETLRAVGYGRTGTEWAPNRLQTVPMTVGGVTAGGFTLLGSGVSLCQGDGGGATIRETAGGPQLIGLHAGAQQQGCLESSSTADGAAEVRADVLANWLRPYTAGLAEPVAERSPNLASGATVTVSSFVDQWGWKTANVVDGVRTGTAWTSWPPNSPLAEEWIELAWSGGSQRAVNRVDLYPRSDIVAGVPTDIGVDVWENNAWKNVYRQTVIQAGGKPARISFPAHTTNRIRVTGYAVETMQLAEIEAYEARNLAADATINTSSHIDQWGWVEANVNDGVRTGIAWTSWPPNSPVDDEWIEMAFPGGAQRQVSRVDLYPRSDIVAGVAARISVDVWENDAWKRVRTWAEPVAGGKPVKILFAGQTTSRLRVTGHGVETMQLAEIEAYHSGNLAADATFTPSANLEEWGWSLSRISDGERSGSGFSTWPPNAPFADESVEIAFPGGAQRQVNRVEAWPRSDIIAALPADLGVEVWDGSAWQSVLRRTATLAAGQPALLTFPARTTSKIRLTGYGIEILQLAELEAHLIHPLAAVPAAMDPQPSVVEMGAYPGAAAILEQFSIRLLRGDGHIVWADCATPPVDNVGVIKVRTTEPIGPGGNGLACFKVTAPTGWLALEVPAVYEIRGDGQRTGTGHPLTAEVTTDDGDHTTVQVNPSGSTQVGIGISPDNEPTTLLRLTVTG</sequence>
<reference evidence="2 3" key="1">
    <citation type="submission" date="2023-07" db="EMBL/GenBank/DDBJ databases">
        <title>Sequencing the genomes of 1000 actinobacteria strains.</title>
        <authorList>
            <person name="Klenk H.-P."/>
        </authorList>
    </citation>
    <scope>NUCLEOTIDE SEQUENCE [LARGE SCALE GENOMIC DNA]</scope>
    <source>
        <strain evidence="2 3">DSM 44710</strain>
    </source>
</reference>
<protein>
    <recommendedName>
        <fullName evidence="1">Peptidase S1 domain-containing protein</fullName>
    </recommendedName>
</protein>
<dbReference type="Gene3D" id="2.60.120.260">
    <property type="entry name" value="Galactose-binding domain-like"/>
    <property type="match status" value="3"/>
</dbReference>
<keyword evidence="3" id="KW-1185">Reference proteome</keyword>
<dbReference type="InterPro" id="IPR001254">
    <property type="entry name" value="Trypsin_dom"/>
</dbReference>
<name>A0ABT9MJN6_9ACTN</name>
<dbReference type="PROSITE" id="PS50240">
    <property type="entry name" value="TRYPSIN_DOM"/>
    <property type="match status" value="1"/>
</dbReference>
<dbReference type="InterPro" id="IPR043504">
    <property type="entry name" value="Peptidase_S1_PA_chymotrypsin"/>
</dbReference>
<organism evidence="2 3">
    <name type="scientific">Catenuloplanes nepalensis</name>
    <dbReference type="NCBI Taxonomy" id="587533"/>
    <lineage>
        <taxon>Bacteria</taxon>
        <taxon>Bacillati</taxon>
        <taxon>Actinomycetota</taxon>
        <taxon>Actinomycetes</taxon>
        <taxon>Micromonosporales</taxon>
        <taxon>Micromonosporaceae</taxon>
        <taxon>Catenuloplanes</taxon>
    </lineage>
</organism>
<proteinExistence type="predicted"/>
<dbReference type="SUPFAM" id="SSF49785">
    <property type="entry name" value="Galactose-binding domain-like"/>
    <property type="match status" value="2"/>
</dbReference>
<gene>
    <name evidence="2" type="ORF">J2S43_000020</name>
</gene>
<evidence type="ECO:0000259" key="1">
    <source>
        <dbReference type="PROSITE" id="PS50240"/>
    </source>
</evidence>
<dbReference type="SUPFAM" id="SSF50494">
    <property type="entry name" value="Trypsin-like serine proteases"/>
    <property type="match status" value="1"/>
</dbReference>
<accession>A0ABT9MJN6</accession>
<dbReference type="Proteomes" id="UP001240984">
    <property type="component" value="Unassembled WGS sequence"/>
</dbReference>
<dbReference type="EMBL" id="JAUSRA010000001">
    <property type="protein sequence ID" value="MDP9791508.1"/>
    <property type="molecule type" value="Genomic_DNA"/>
</dbReference>
<dbReference type="InterPro" id="IPR008979">
    <property type="entry name" value="Galactose-bd-like_sf"/>
</dbReference>
<feature type="domain" description="Peptidase S1" evidence="1">
    <location>
        <begin position="1"/>
        <end position="186"/>
    </location>
</feature>